<keyword evidence="2" id="KW-1185">Reference proteome</keyword>
<name>A0A6A5KAE7_9PLEO</name>
<dbReference type="Proteomes" id="UP000800040">
    <property type="component" value="Unassembled WGS sequence"/>
</dbReference>
<dbReference type="AlphaFoldDB" id="A0A6A5KAE7"/>
<proteinExistence type="predicted"/>
<dbReference type="EMBL" id="ML975328">
    <property type="protein sequence ID" value="KAF1832946.1"/>
    <property type="molecule type" value="Genomic_DNA"/>
</dbReference>
<accession>A0A6A5KAE7</accession>
<protein>
    <submittedName>
        <fullName evidence="1">Uncharacterized protein</fullName>
    </submittedName>
</protein>
<organism evidence="1 2">
    <name type="scientific">Decorospora gaudefroyi</name>
    <dbReference type="NCBI Taxonomy" id="184978"/>
    <lineage>
        <taxon>Eukaryota</taxon>
        <taxon>Fungi</taxon>
        <taxon>Dikarya</taxon>
        <taxon>Ascomycota</taxon>
        <taxon>Pezizomycotina</taxon>
        <taxon>Dothideomycetes</taxon>
        <taxon>Pleosporomycetidae</taxon>
        <taxon>Pleosporales</taxon>
        <taxon>Pleosporineae</taxon>
        <taxon>Pleosporaceae</taxon>
        <taxon>Decorospora</taxon>
    </lineage>
</organism>
<dbReference type="OrthoDB" id="3692518at2759"/>
<gene>
    <name evidence="1" type="ORF">BDW02DRAFT_599508</name>
</gene>
<evidence type="ECO:0000313" key="2">
    <source>
        <dbReference type="Proteomes" id="UP000800040"/>
    </source>
</evidence>
<reference evidence="1" key="1">
    <citation type="submission" date="2020-01" db="EMBL/GenBank/DDBJ databases">
        <authorList>
            <consortium name="DOE Joint Genome Institute"/>
            <person name="Haridas S."/>
            <person name="Albert R."/>
            <person name="Binder M."/>
            <person name="Bloem J."/>
            <person name="Labutti K."/>
            <person name="Salamov A."/>
            <person name="Andreopoulos B."/>
            <person name="Baker S.E."/>
            <person name="Barry K."/>
            <person name="Bills G."/>
            <person name="Bluhm B.H."/>
            <person name="Cannon C."/>
            <person name="Castanera R."/>
            <person name="Culley D.E."/>
            <person name="Daum C."/>
            <person name="Ezra D."/>
            <person name="Gonzalez J.B."/>
            <person name="Henrissat B."/>
            <person name="Kuo A."/>
            <person name="Liang C."/>
            <person name="Lipzen A."/>
            <person name="Lutzoni F."/>
            <person name="Magnuson J."/>
            <person name="Mondo S."/>
            <person name="Nolan M."/>
            <person name="Ohm R."/>
            <person name="Pangilinan J."/>
            <person name="Park H.-J."/>
            <person name="Ramirez L."/>
            <person name="Alfaro M."/>
            <person name="Sun H."/>
            <person name="Tritt A."/>
            <person name="Yoshinaga Y."/>
            <person name="Zwiers L.-H."/>
            <person name="Turgeon B.G."/>
            <person name="Goodwin S.B."/>
            <person name="Spatafora J.W."/>
            <person name="Crous P.W."/>
            <person name="Grigoriev I.V."/>
        </authorList>
    </citation>
    <scope>NUCLEOTIDE SEQUENCE</scope>
    <source>
        <strain evidence="1">P77</strain>
    </source>
</reference>
<sequence length="127" mass="14628">MTDIPAKARLTFEEAFEKLLPMELKQMVFKWAATNCDNDTDDLDNDIRVQLEDDQGSLLRSSAIDLLDHLKNNVANVDIRVFWGDFFKKGRTSKRPLRNPVLEKAQKILVNDLKQNIPARSTVTQRN</sequence>
<evidence type="ECO:0000313" key="1">
    <source>
        <dbReference type="EMBL" id="KAF1832946.1"/>
    </source>
</evidence>